<feature type="binding site" evidence="12">
    <location>
        <begin position="40"/>
        <end position="47"/>
    </location>
    <ligand>
        <name>ATP</name>
        <dbReference type="ChEBI" id="CHEBI:30616"/>
    </ligand>
</feature>
<keyword evidence="9 12" id="KW-0234">DNA repair</keyword>
<evidence type="ECO:0000256" key="3">
    <source>
        <dbReference type="ARBA" id="ARBA00022490"/>
    </source>
</evidence>
<comment type="domain">
    <text evidence="12">The beta-hairpin motif is involved in DNA binding.</text>
</comment>
<dbReference type="Proteomes" id="UP000176800">
    <property type="component" value="Unassembled WGS sequence"/>
</dbReference>
<dbReference type="SMART" id="SM00487">
    <property type="entry name" value="DEXDc"/>
    <property type="match status" value="1"/>
</dbReference>
<evidence type="ECO:0000256" key="6">
    <source>
        <dbReference type="ARBA" id="ARBA00022769"/>
    </source>
</evidence>
<accession>A0A1G2U0K6</accession>
<evidence type="ECO:0000256" key="1">
    <source>
        <dbReference type="ARBA" id="ARBA00004496"/>
    </source>
</evidence>
<evidence type="ECO:0000259" key="15">
    <source>
        <dbReference type="PROSITE" id="PS51192"/>
    </source>
</evidence>
<dbReference type="GO" id="GO:0009432">
    <property type="term" value="P:SOS response"/>
    <property type="evidence" value="ECO:0007669"/>
    <property type="project" value="UniProtKB-UniRule"/>
</dbReference>
<feature type="domain" description="Helicase ATP-binding" evidence="15">
    <location>
        <begin position="27"/>
        <end position="198"/>
    </location>
</feature>
<evidence type="ECO:0000259" key="16">
    <source>
        <dbReference type="PROSITE" id="PS51194"/>
    </source>
</evidence>
<proteinExistence type="inferred from homology"/>
<evidence type="ECO:0000256" key="10">
    <source>
        <dbReference type="ARBA" id="ARBA00026033"/>
    </source>
</evidence>
<dbReference type="Pfam" id="PF17757">
    <property type="entry name" value="UvrB_inter"/>
    <property type="match status" value="1"/>
</dbReference>
<evidence type="ECO:0000256" key="8">
    <source>
        <dbReference type="ARBA" id="ARBA00022881"/>
    </source>
</evidence>
<dbReference type="PANTHER" id="PTHR24029:SF0">
    <property type="entry name" value="UVRABC SYSTEM PROTEIN B"/>
    <property type="match status" value="1"/>
</dbReference>
<keyword evidence="5 12" id="KW-0227">DNA damage</keyword>
<dbReference type="InterPro" id="IPR027417">
    <property type="entry name" value="P-loop_NTPase"/>
</dbReference>
<dbReference type="Gene3D" id="3.40.50.300">
    <property type="entry name" value="P-loop containing nucleotide triphosphate hydrolases"/>
    <property type="match status" value="3"/>
</dbReference>
<evidence type="ECO:0000256" key="4">
    <source>
        <dbReference type="ARBA" id="ARBA00022741"/>
    </source>
</evidence>
<dbReference type="InterPro" id="IPR041471">
    <property type="entry name" value="UvrB_inter"/>
</dbReference>
<dbReference type="SUPFAM" id="SSF46600">
    <property type="entry name" value="C-terminal UvrC-binding domain of UvrB"/>
    <property type="match status" value="1"/>
</dbReference>
<sequence>MSQNKFQLKSDFAPAGDQPRAIKELTDGIEKGLRHQTLLGVTGSGKTFTVANVIEKIQKPTLVIAHNKTLAAQLAQEYKEFFPNNAVHYFVSYYDYYQPEAYIPVTDTYIEKDAQINEEIDRLRHASTQALLTRKDVIIVASVSCIYGLGSPIEYEKVNLKIAEGDRCTRAELIRKLVAIHFERTNADLLPGQFRVIGNTLEVMPVSEKIIYRLELSVGRISKILKIDAVSRTILLDLDNFFLFPAKHYITDTEKLGGALKDISEELAVRLKEFNDEGKLLEAERLKRRTGYDLAMIREVGYCSGIENYSRHLDGRTKGEPPDTLLSYFPHLADGASNFLTIIDESHVTIPQIGGMYAGDRSRKETLVEHGFRLPSAKDNRPLTFEEFNKRVGQIIYTSATPAKYEKEKSERTVEQLIRPTGLIDPEVVVRPIIEKSKYGGQIADFINEAERAISSGGRAIATTLTKKMAEDLSEFLKERGIKAQYLHSDIKTIERIEILTSFRRGSAAGGFDCLVGVNLLREGLDLPEVSFIGILDADKEGFLRSETSLIQIIGRAARNIDGKVALYADSFTGSIERAVKETNRRRKLQLEYNKEHNITPKTITKKIKDITEGLQREHGKAVSTLLSVDEALFRKNPKKLIRQKEIQMNQAVKILDFESAAILRDEILELTRRLENK</sequence>
<keyword evidence="12 13" id="KW-0742">SOS response</keyword>
<dbReference type="Gene3D" id="4.10.860.10">
    <property type="entry name" value="UVR domain"/>
    <property type="match status" value="1"/>
</dbReference>
<dbReference type="CDD" id="cd17916">
    <property type="entry name" value="DEXHc_UvrB"/>
    <property type="match status" value="1"/>
</dbReference>
<dbReference type="Pfam" id="PF12344">
    <property type="entry name" value="UvrB"/>
    <property type="match status" value="1"/>
</dbReference>
<organism evidence="17 18">
    <name type="scientific">Candidatus Zambryskibacteria bacterium RIFCSPLOWO2_01_FULL_45_21</name>
    <dbReference type="NCBI Taxonomy" id="1802761"/>
    <lineage>
        <taxon>Bacteria</taxon>
        <taxon>Candidatus Zambryskiibacteriota</taxon>
    </lineage>
</organism>
<dbReference type="AlphaFoldDB" id="A0A1G2U0K6"/>
<evidence type="ECO:0000256" key="11">
    <source>
        <dbReference type="ARBA" id="ARBA00029504"/>
    </source>
</evidence>
<gene>
    <name evidence="12" type="primary">uvrB</name>
    <name evidence="17" type="ORF">A3B14_00145</name>
</gene>
<feature type="domain" description="UVR" evidence="14">
    <location>
        <begin position="639"/>
        <end position="674"/>
    </location>
</feature>
<name>A0A1G2U0K6_9BACT</name>
<dbReference type="HAMAP" id="MF_00204">
    <property type="entry name" value="UvrB"/>
    <property type="match status" value="1"/>
</dbReference>
<protein>
    <recommendedName>
        <fullName evidence="11 12">UvrABC system protein B</fullName>
        <shortName evidence="12">Protein UvrB</shortName>
    </recommendedName>
    <alternativeName>
        <fullName evidence="12">Excinuclease ABC subunit B</fullName>
    </alternativeName>
</protein>
<dbReference type="GO" id="GO:0005524">
    <property type="term" value="F:ATP binding"/>
    <property type="evidence" value="ECO:0007669"/>
    <property type="project" value="UniProtKB-UniRule"/>
</dbReference>
<dbReference type="Pfam" id="PF00271">
    <property type="entry name" value="Helicase_C"/>
    <property type="match status" value="1"/>
</dbReference>
<dbReference type="GO" id="GO:0016887">
    <property type="term" value="F:ATP hydrolysis activity"/>
    <property type="evidence" value="ECO:0007669"/>
    <property type="project" value="InterPro"/>
</dbReference>
<dbReference type="Pfam" id="PF04851">
    <property type="entry name" value="ResIII"/>
    <property type="match status" value="1"/>
</dbReference>
<dbReference type="InterPro" id="IPR036876">
    <property type="entry name" value="UVR_dom_sf"/>
</dbReference>
<dbReference type="PANTHER" id="PTHR24029">
    <property type="entry name" value="UVRABC SYSTEM PROTEIN B"/>
    <property type="match status" value="1"/>
</dbReference>
<feature type="domain" description="Helicase C-terminal" evidence="16">
    <location>
        <begin position="442"/>
        <end position="612"/>
    </location>
</feature>
<evidence type="ECO:0000256" key="5">
    <source>
        <dbReference type="ARBA" id="ARBA00022763"/>
    </source>
</evidence>
<keyword evidence="8 12" id="KW-0267">Excision nuclease</keyword>
<comment type="subcellular location">
    <subcellularLocation>
        <location evidence="1 12 13">Cytoplasm</location>
    </subcellularLocation>
</comment>
<dbReference type="Pfam" id="PF02151">
    <property type="entry name" value="UVR"/>
    <property type="match status" value="1"/>
</dbReference>
<evidence type="ECO:0000313" key="18">
    <source>
        <dbReference type="Proteomes" id="UP000176800"/>
    </source>
</evidence>
<keyword evidence="6 12" id="KW-0228">DNA excision</keyword>
<dbReference type="InterPro" id="IPR024759">
    <property type="entry name" value="UvrB_YAD/RRR_dom"/>
</dbReference>
<evidence type="ECO:0000313" key="17">
    <source>
        <dbReference type="EMBL" id="OHB03061.1"/>
    </source>
</evidence>
<dbReference type="PROSITE" id="PS51192">
    <property type="entry name" value="HELICASE_ATP_BIND_1"/>
    <property type="match status" value="1"/>
</dbReference>
<dbReference type="GO" id="GO:0009380">
    <property type="term" value="C:excinuclease repair complex"/>
    <property type="evidence" value="ECO:0007669"/>
    <property type="project" value="InterPro"/>
</dbReference>
<comment type="similarity">
    <text evidence="2 12 13">Belongs to the UvrB family.</text>
</comment>
<dbReference type="EMBL" id="MHWE01000023">
    <property type="protein sequence ID" value="OHB03061.1"/>
    <property type="molecule type" value="Genomic_DNA"/>
</dbReference>
<dbReference type="InterPro" id="IPR014001">
    <property type="entry name" value="Helicase_ATP-bd"/>
</dbReference>
<dbReference type="GO" id="GO:0006289">
    <property type="term" value="P:nucleotide-excision repair"/>
    <property type="evidence" value="ECO:0007669"/>
    <property type="project" value="UniProtKB-UniRule"/>
</dbReference>
<comment type="function">
    <text evidence="12">The UvrABC repair system catalyzes the recognition and processing of DNA lesions. A damage recognition complex composed of 2 UvrA and 2 UvrB subunits scans DNA for abnormalities. Upon binding of the UvrA(2)B(2) complex to a putative damaged site, the DNA wraps around one UvrB monomer. DNA wrap is dependent on ATP binding by UvrB and probably causes local melting of the DNA helix, facilitating insertion of UvrB beta-hairpin between the DNA strands. Then UvrB probes one DNA strand for the presence of a lesion. If a lesion is found the UvrA subunits dissociate and the UvrB-DNA preincision complex is formed. This complex is subsequently bound by UvrC and the second UvrB is released. If no lesion is found, the DNA wraps around the other UvrB subunit that will check the other stand for damage.</text>
</comment>
<dbReference type="NCBIfam" id="TIGR00631">
    <property type="entry name" value="uvrb"/>
    <property type="match status" value="1"/>
</dbReference>
<evidence type="ECO:0000259" key="14">
    <source>
        <dbReference type="PROSITE" id="PS50151"/>
    </source>
</evidence>
<keyword evidence="4 12" id="KW-0547">Nucleotide-binding</keyword>
<evidence type="ECO:0000256" key="13">
    <source>
        <dbReference type="RuleBase" id="RU003587"/>
    </source>
</evidence>
<dbReference type="GO" id="GO:0005737">
    <property type="term" value="C:cytoplasm"/>
    <property type="evidence" value="ECO:0007669"/>
    <property type="project" value="UniProtKB-SubCell"/>
</dbReference>
<comment type="caution">
    <text evidence="17">The sequence shown here is derived from an EMBL/GenBank/DDBJ whole genome shotgun (WGS) entry which is preliminary data.</text>
</comment>
<dbReference type="InterPro" id="IPR004807">
    <property type="entry name" value="UvrB"/>
</dbReference>
<evidence type="ECO:0000256" key="12">
    <source>
        <dbReference type="HAMAP-Rule" id="MF_00204"/>
    </source>
</evidence>
<dbReference type="InterPro" id="IPR001943">
    <property type="entry name" value="UVR_dom"/>
</dbReference>
<keyword evidence="3 12" id="KW-0963">Cytoplasm</keyword>
<dbReference type="GO" id="GO:0003677">
    <property type="term" value="F:DNA binding"/>
    <property type="evidence" value="ECO:0007669"/>
    <property type="project" value="UniProtKB-UniRule"/>
</dbReference>
<dbReference type="InterPro" id="IPR001650">
    <property type="entry name" value="Helicase_C-like"/>
</dbReference>
<dbReference type="SMART" id="SM00490">
    <property type="entry name" value="HELICc"/>
    <property type="match status" value="1"/>
</dbReference>
<keyword evidence="7 12" id="KW-0067">ATP-binding</keyword>
<dbReference type="PROSITE" id="PS50151">
    <property type="entry name" value="UVR"/>
    <property type="match status" value="1"/>
</dbReference>
<dbReference type="PROSITE" id="PS51194">
    <property type="entry name" value="HELICASE_CTER"/>
    <property type="match status" value="1"/>
</dbReference>
<evidence type="ECO:0000256" key="7">
    <source>
        <dbReference type="ARBA" id="ARBA00022840"/>
    </source>
</evidence>
<reference evidence="17 18" key="1">
    <citation type="journal article" date="2016" name="Nat. Commun.">
        <title>Thousands of microbial genomes shed light on interconnected biogeochemical processes in an aquifer system.</title>
        <authorList>
            <person name="Anantharaman K."/>
            <person name="Brown C.T."/>
            <person name="Hug L.A."/>
            <person name="Sharon I."/>
            <person name="Castelle C.J."/>
            <person name="Probst A.J."/>
            <person name="Thomas B.C."/>
            <person name="Singh A."/>
            <person name="Wilkins M.J."/>
            <person name="Karaoz U."/>
            <person name="Brodie E.L."/>
            <person name="Williams K.H."/>
            <person name="Hubbard S.S."/>
            <person name="Banfield J.F."/>
        </authorList>
    </citation>
    <scope>NUCLEOTIDE SEQUENCE [LARGE SCALE GENOMIC DNA]</scope>
</reference>
<dbReference type="NCBIfam" id="NF003673">
    <property type="entry name" value="PRK05298.1"/>
    <property type="match status" value="1"/>
</dbReference>
<evidence type="ECO:0000256" key="2">
    <source>
        <dbReference type="ARBA" id="ARBA00008533"/>
    </source>
</evidence>
<dbReference type="GO" id="GO:0009381">
    <property type="term" value="F:excinuclease ABC activity"/>
    <property type="evidence" value="ECO:0007669"/>
    <property type="project" value="UniProtKB-UniRule"/>
</dbReference>
<dbReference type="InterPro" id="IPR006935">
    <property type="entry name" value="Helicase/UvrB_N"/>
</dbReference>
<feature type="short sequence motif" description="Beta-hairpin" evidence="12">
    <location>
        <begin position="93"/>
        <end position="116"/>
    </location>
</feature>
<evidence type="ECO:0000256" key="9">
    <source>
        <dbReference type="ARBA" id="ARBA00023204"/>
    </source>
</evidence>
<comment type="subunit">
    <text evidence="10 12 13">Forms a heterotetramer with UvrA during the search for lesions. Interacts with UvrC in an incision complex.</text>
</comment>
<dbReference type="SUPFAM" id="SSF52540">
    <property type="entry name" value="P-loop containing nucleoside triphosphate hydrolases"/>
    <property type="match status" value="2"/>
</dbReference>